<keyword evidence="7" id="KW-1185">Reference proteome</keyword>
<dbReference type="InterPro" id="IPR018247">
    <property type="entry name" value="EF_Hand_1_Ca_BS"/>
</dbReference>
<keyword evidence="2" id="KW-0677">Repeat</keyword>
<dbReference type="PANTHER" id="PTHR45942">
    <property type="entry name" value="PROTEIN PHOSPATASE 3 REGULATORY SUBUNIT B ALPHA ISOFORM TYPE 1"/>
    <property type="match status" value="1"/>
</dbReference>
<dbReference type="InterPro" id="IPR011992">
    <property type="entry name" value="EF-hand-dom_pair"/>
</dbReference>
<evidence type="ECO:0000259" key="5">
    <source>
        <dbReference type="PROSITE" id="PS50222"/>
    </source>
</evidence>
<feature type="domain" description="EF-hand" evidence="5">
    <location>
        <begin position="203"/>
        <end position="238"/>
    </location>
</feature>
<proteinExistence type="predicted"/>
<evidence type="ECO:0000256" key="1">
    <source>
        <dbReference type="ARBA" id="ARBA00022723"/>
    </source>
</evidence>
<keyword evidence="3" id="KW-0106">Calcium</keyword>
<evidence type="ECO:0000256" key="2">
    <source>
        <dbReference type="ARBA" id="ARBA00022737"/>
    </source>
</evidence>
<name>A0ABN9XM34_9DINO</name>
<reference evidence="6" key="1">
    <citation type="submission" date="2023-10" db="EMBL/GenBank/DDBJ databases">
        <authorList>
            <person name="Chen Y."/>
            <person name="Shah S."/>
            <person name="Dougan E. K."/>
            <person name="Thang M."/>
            <person name="Chan C."/>
        </authorList>
    </citation>
    <scope>NUCLEOTIDE SEQUENCE [LARGE SCALE GENOMIC DNA]</scope>
</reference>
<feature type="region of interest" description="Disordered" evidence="4">
    <location>
        <begin position="1"/>
        <end position="26"/>
    </location>
</feature>
<gene>
    <name evidence="6" type="ORF">PCOR1329_LOCUS76848</name>
</gene>
<dbReference type="Gene3D" id="1.10.238.10">
    <property type="entry name" value="EF-hand"/>
    <property type="match status" value="1"/>
</dbReference>
<accession>A0ABN9XM34</accession>
<comment type="caution">
    <text evidence="6">The sequence shown here is derived from an EMBL/GenBank/DDBJ whole genome shotgun (WGS) entry which is preliminary data.</text>
</comment>
<dbReference type="SMART" id="SM00054">
    <property type="entry name" value="EFh"/>
    <property type="match status" value="4"/>
</dbReference>
<dbReference type="EMBL" id="CAUYUJ010020582">
    <property type="protein sequence ID" value="CAK0899300.1"/>
    <property type="molecule type" value="Genomic_DNA"/>
</dbReference>
<evidence type="ECO:0000256" key="3">
    <source>
        <dbReference type="ARBA" id="ARBA00022837"/>
    </source>
</evidence>
<feature type="domain" description="EF-hand" evidence="5">
    <location>
        <begin position="244"/>
        <end position="279"/>
    </location>
</feature>
<feature type="non-terminal residue" evidence="6">
    <location>
        <position position="1"/>
    </location>
</feature>
<evidence type="ECO:0000256" key="4">
    <source>
        <dbReference type="SAM" id="MobiDB-lite"/>
    </source>
</evidence>
<organism evidence="6 7">
    <name type="scientific">Prorocentrum cordatum</name>
    <dbReference type="NCBI Taxonomy" id="2364126"/>
    <lineage>
        <taxon>Eukaryota</taxon>
        <taxon>Sar</taxon>
        <taxon>Alveolata</taxon>
        <taxon>Dinophyceae</taxon>
        <taxon>Prorocentrales</taxon>
        <taxon>Prorocentraceae</taxon>
        <taxon>Prorocentrum</taxon>
    </lineage>
</organism>
<dbReference type="InterPro" id="IPR002048">
    <property type="entry name" value="EF_hand_dom"/>
</dbReference>
<evidence type="ECO:0000313" key="7">
    <source>
        <dbReference type="Proteomes" id="UP001189429"/>
    </source>
</evidence>
<dbReference type="SUPFAM" id="SSF47473">
    <property type="entry name" value="EF-hand"/>
    <property type="match status" value="1"/>
</dbReference>
<dbReference type="PROSITE" id="PS00018">
    <property type="entry name" value="EF_HAND_1"/>
    <property type="match status" value="3"/>
</dbReference>
<dbReference type="CDD" id="cd00051">
    <property type="entry name" value="EFh"/>
    <property type="match status" value="1"/>
</dbReference>
<feature type="compositionally biased region" description="Basic residues" evidence="4">
    <location>
        <begin position="61"/>
        <end position="79"/>
    </location>
</feature>
<protein>
    <recommendedName>
        <fullName evidence="5">EF-hand domain-containing protein</fullName>
    </recommendedName>
</protein>
<evidence type="ECO:0000313" key="6">
    <source>
        <dbReference type="EMBL" id="CAK0899300.1"/>
    </source>
</evidence>
<keyword evidence="1" id="KW-0479">Metal-binding</keyword>
<feature type="region of interest" description="Disordered" evidence="4">
    <location>
        <begin position="53"/>
        <end position="81"/>
    </location>
</feature>
<dbReference type="PROSITE" id="PS50222">
    <property type="entry name" value="EF_HAND_2"/>
    <property type="match status" value="3"/>
</dbReference>
<feature type="domain" description="EF-hand" evidence="5">
    <location>
        <begin position="166"/>
        <end position="201"/>
    </location>
</feature>
<dbReference type="Pfam" id="PF13499">
    <property type="entry name" value="EF-hand_7"/>
    <property type="match status" value="2"/>
</dbReference>
<dbReference type="Proteomes" id="UP001189429">
    <property type="component" value="Unassembled WGS sequence"/>
</dbReference>
<sequence length="289" mass="31211">PASRSPPSAELPGAPPAKLRPSSSRVREGPFISFGAALKRHAPTALLAARGYPMGVNPTGRPRRGPVALRRRAPRRRRPSAAVATLRLQGSRPGSAGFAGVAARREAPPCGAAMGQSESLSRADVHSLANFSKQDIARLYSRFRSLDADGNGQLDPTEILGVTELTENPLVRRVISVFDKDDSGNVSFLEFVLGLAKFTAGASEEEKLEFAFAIYDVNKDGFISNGDLFQVMKMMVGDNLGDVQLQQLVDRQLVMADRDGDGKLSFEEFKEAVQNIGIAEQLSVDIRSY</sequence>